<dbReference type="PANTHER" id="PTHR37309:SF1">
    <property type="entry name" value="SLR0284 PROTEIN"/>
    <property type="match status" value="1"/>
</dbReference>
<evidence type="ECO:0008006" key="4">
    <source>
        <dbReference type="Google" id="ProtNLM"/>
    </source>
</evidence>
<comment type="caution">
    <text evidence="2">The sequence shown here is derived from an EMBL/GenBank/DDBJ whole genome shotgun (WGS) entry which is preliminary data.</text>
</comment>
<keyword evidence="1" id="KW-0812">Transmembrane</keyword>
<keyword evidence="1" id="KW-1133">Transmembrane helix</keyword>
<feature type="transmembrane region" description="Helical" evidence="1">
    <location>
        <begin position="7"/>
        <end position="30"/>
    </location>
</feature>
<name>A0A2H0RCM1_9BACT</name>
<proteinExistence type="predicted"/>
<gene>
    <name evidence="2" type="ORF">COV23_00630</name>
</gene>
<sequence>MTFISKIIFHFITNILALFVASYFVAGFYLNTAWENLIIVGLLFTLINTFIRPILKLILSPIIIITLGLGILIVNAITLYILDYLSQNIAISGLIPLIYATLIISAVNLIVHFTTKIK</sequence>
<feature type="transmembrane region" description="Helical" evidence="1">
    <location>
        <begin position="88"/>
        <end position="111"/>
    </location>
</feature>
<dbReference type="PANTHER" id="PTHR37309">
    <property type="entry name" value="SLR0284 PROTEIN"/>
    <property type="match status" value="1"/>
</dbReference>
<feature type="transmembrane region" description="Helical" evidence="1">
    <location>
        <begin position="62"/>
        <end position="82"/>
    </location>
</feature>
<reference evidence="2 3" key="1">
    <citation type="submission" date="2017-09" db="EMBL/GenBank/DDBJ databases">
        <title>Depth-based differentiation of microbial function through sediment-hosted aquifers and enrichment of novel symbionts in the deep terrestrial subsurface.</title>
        <authorList>
            <person name="Probst A.J."/>
            <person name="Ladd B."/>
            <person name="Jarett J.K."/>
            <person name="Geller-Mcgrath D.E."/>
            <person name="Sieber C.M."/>
            <person name="Emerson J.B."/>
            <person name="Anantharaman K."/>
            <person name="Thomas B.C."/>
            <person name="Malmstrom R."/>
            <person name="Stieglmeier M."/>
            <person name="Klingl A."/>
            <person name="Woyke T."/>
            <person name="Ryan C.M."/>
            <person name="Banfield J.F."/>
        </authorList>
    </citation>
    <scope>NUCLEOTIDE SEQUENCE [LARGE SCALE GENOMIC DNA]</scope>
    <source>
        <strain evidence="2">CG10_big_fil_rev_8_21_14_0_10_31_9</strain>
    </source>
</reference>
<evidence type="ECO:0000256" key="1">
    <source>
        <dbReference type="SAM" id="Phobius"/>
    </source>
</evidence>
<dbReference type="EMBL" id="PCXV01000011">
    <property type="protein sequence ID" value="PIR44289.1"/>
    <property type="molecule type" value="Genomic_DNA"/>
</dbReference>
<keyword evidence="1" id="KW-0472">Membrane</keyword>
<dbReference type="Pfam" id="PF04020">
    <property type="entry name" value="Phage_holin_4_2"/>
    <property type="match status" value="1"/>
</dbReference>
<dbReference type="InterPro" id="IPR007165">
    <property type="entry name" value="Phage_holin_4_2"/>
</dbReference>
<feature type="transmembrane region" description="Helical" evidence="1">
    <location>
        <begin position="36"/>
        <end position="55"/>
    </location>
</feature>
<evidence type="ECO:0000313" key="3">
    <source>
        <dbReference type="Proteomes" id="UP000231602"/>
    </source>
</evidence>
<evidence type="ECO:0000313" key="2">
    <source>
        <dbReference type="EMBL" id="PIR44289.1"/>
    </source>
</evidence>
<dbReference type="AlphaFoldDB" id="A0A2H0RCM1"/>
<protein>
    <recommendedName>
        <fullName evidence="4">Phage holin family protein</fullName>
    </recommendedName>
</protein>
<dbReference type="Proteomes" id="UP000231602">
    <property type="component" value="Unassembled WGS sequence"/>
</dbReference>
<organism evidence="2 3">
    <name type="scientific">Candidatus Wolfebacteria bacterium CG10_big_fil_rev_8_21_14_0_10_31_9</name>
    <dbReference type="NCBI Taxonomy" id="1975070"/>
    <lineage>
        <taxon>Bacteria</taxon>
        <taxon>Candidatus Wolfeibacteriota</taxon>
    </lineage>
</organism>
<accession>A0A2H0RCM1</accession>